<evidence type="ECO:0000259" key="1">
    <source>
        <dbReference type="Pfam" id="PF05175"/>
    </source>
</evidence>
<keyword evidence="2" id="KW-0489">Methyltransferase</keyword>
<dbReference type="InterPro" id="IPR002052">
    <property type="entry name" value="DNA_methylase_N6_adenine_CS"/>
</dbReference>
<organism evidence="2 3">
    <name type="scientific">Halosaccharopolyspora lacisalsi</name>
    <dbReference type="NCBI Taxonomy" id="1000566"/>
    <lineage>
        <taxon>Bacteria</taxon>
        <taxon>Bacillati</taxon>
        <taxon>Actinomycetota</taxon>
        <taxon>Actinomycetes</taxon>
        <taxon>Pseudonocardiales</taxon>
        <taxon>Pseudonocardiaceae</taxon>
        <taxon>Halosaccharopolyspora</taxon>
    </lineage>
</organism>
<keyword evidence="3" id="KW-1185">Reference proteome</keyword>
<protein>
    <submittedName>
        <fullName evidence="2">Release factor glutamine methyltransferase</fullName>
        <ecNumber evidence="2">2.1.1.297</ecNumber>
    </submittedName>
</protein>
<dbReference type="InterPro" id="IPR029063">
    <property type="entry name" value="SAM-dependent_MTases_sf"/>
</dbReference>
<dbReference type="SUPFAM" id="SSF53335">
    <property type="entry name" value="S-adenosyl-L-methionine-dependent methyltransferases"/>
    <property type="match status" value="1"/>
</dbReference>
<dbReference type="PROSITE" id="PS00092">
    <property type="entry name" value="N6_MTASE"/>
    <property type="match status" value="1"/>
</dbReference>
<accession>A0A839E1U4</accession>
<dbReference type="AlphaFoldDB" id="A0A839E1U4"/>
<keyword evidence="2" id="KW-0808">Transferase</keyword>
<dbReference type="InterPro" id="IPR007848">
    <property type="entry name" value="Small_mtfrase_dom"/>
</dbReference>
<evidence type="ECO:0000313" key="2">
    <source>
        <dbReference type="EMBL" id="MBA8824918.1"/>
    </source>
</evidence>
<dbReference type="Proteomes" id="UP000569329">
    <property type="component" value="Unassembled WGS sequence"/>
</dbReference>
<gene>
    <name evidence="2" type="ORF">FHX42_002265</name>
</gene>
<dbReference type="PANTHER" id="PTHR18895">
    <property type="entry name" value="HEMK METHYLTRANSFERASE"/>
    <property type="match status" value="1"/>
</dbReference>
<sequence>MDLTDPESQHPVDEYTPTISAEQAERVRQWHENAHAAAKAGGSSNRTVSYLGTTLVVPPEVQPINPVSHLLGKAVLAEVDETDRVLDMGTGSGVNAILAASVAREVVAVDVNPRAVEAAGENVERNGVSNRVTVRHSDVFSAVTGGFDLIVLDPPFRWFAPRDLLEVATADENYRALTTFFRNARRYLTDQGRMLIFFGTSGDLGYLTRLFEQESFDSEVVAHEALDKDGWRVDYYTYLLTP</sequence>
<dbReference type="GO" id="GO:0102559">
    <property type="term" value="F:peptide chain release factor N(5)-glutamine methyltransferase activity"/>
    <property type="evidence" value="ECO:0007669"/>
    <property type="project" value="UniProtKB-EC"/>
</dbReference>
<dbReference type="GO" id="GO:0003676">
    <property type="term" value="F:nucleic acid binding"/>
    <property type="evidence" value="ECO:0007669"/>
    <property type="project" value="InterPro"/>
</dbReference>
<dbReference type="EMBL" id="JACGWZ010000002">
    <property type="protein sequence ID" value="MBA8824918.1"/>
    <property type="molecule type" value="Genomic_DNA"/>
</dbReference>
<dbReference type="PANTHER" id="PTHR18895:SF74">
    <property type="entry name" value="MTRF1L RELEASE FACTOR GLUTAMINE METHYLTRANSFERASE"/>
    <property type="match status" value="1"/>
</dbReference>
<comment type="caution">
    <text evidence="2">The sequence shown here is derived from an EMBL/GenBank/DDBJ whole genome shotgun (WGS) entry which is preliminary data.</text>
</comment>
<dbReference type="CDD" id="cd02440">
    <property type="entry name" value="AdoMet_MTases"/>
    <property type="match status" value="1"/>
</dbReference>
<dbReference type="EC" id="2.1.1.297" evidence="2"/>
<dbReference type="Pfam" id="PF05175">
    <property type="entry name" value="MTS"/>
    <property type="match status" value="1"/>
</dbReference>
<dbReference type="Gene3D" id="3.40.50.150">
    <property type="entry name" value="Vaccinia Virus protein VP39"/>
    <property type="match status" value="1"/>
</dbReference>
<dbReference type="InterPro" id="IPR050320">
    <property type="entry name" value="N5-glutamine_MTase"/>
</dbReference>
<reference evidence="2 3" key="1">
    <citation type="submission" date="2020-07" db="EMBL/GenBank/DDBJ databases">
        <title>Sequencing the genomes of 1000 actinobacteria strains.</title>
        <authorList>
            <person name="Klenk H.-P."/>
        </authorList>
    </citation>
    <scope>NUCLEOTIDE SEQUENCE [LARGE SCALE GENOMIC DNA]</scope>
    <source>
        <strain evidence="2 3">DSM 45975</strain>
    </source>
</reference>
<proteinExistence type="predicted"/>
<feature type="domain" description="Methyltransferase small" evidence="1">
    <location>
        <begin position="73"/>
        <end position="198"/>
    </location>
</feature>
<evidence type="ECO:0000313" key="3">
    <source>
        <dbReference type="Proteomes" id="UP000569329"/>
    </source>
</evidence>
<dbReference type="RefSeq" id="WP_182544099.1">
    <property type="nucleotide sequence ID" value="NZ_JACGWZ010000002.1"/>
</dbReference>
<name>A0A839E1U4_9PSEU</name>
<dbReference type="GO" id="GO:0032259">
    <property type="term" value="P:methylation"/>
    <property type="evidence" value="ECO:0007669"/>
    <property type="project" value="UniProtKB-KW"/>
</dbReference>